<organism evidence="2 3">
    <name type="scientific">Odynerus spinipes</name>
    <dbReference type="NCBI Taxonomy" id="1348599"/>
    <lineage>
        <taxon>Eukaryota</taxon>
        <taxon>Metazoa</taxon>
        <taxon>Ecdysozoa</taxon>
        <taxon>Arthropoda</taxon>
        <taxon>Hexapoda</taxon>
        <taxon>Insecta</taxon>
        <taxon>Pterygota</taxon>
        <taxon>Neoptera</taxon>
        <taxon>Endopterygota</taxon>
        <taxon>Hymenoptera</taxon>
        <taxon>Apocrita</taxon>
        <taxon>Aculeata</taxon>
        <taxon>Vespoidea</taxon>
        <taxon>Vespidae</taxon>
        <taxon>Eumeninae</taxon>
        <taxon>Odynerus</taxon>
    </lineage>
</organism>
<gene>
    <name evidence="2" type="ORF">KPH14_002162</name>
</gene>
<dbReference type="EMBL" id="JAIFRP010000038">
    <property type="protein sequence ID" value="KAK2581664.1"/>
    <property type="molecule type" value="Genomic_DNA"/>
</dbReference>
<protein>
    <submittedName>
        <fullName evidence="2">Uncharacterized protein</fullName>
    </submittedName>
</protein>
<feature type="compositionally biased region" description="Low complexity" evidence="1">
    <location>
        <begin position="252"/>
        <end position="266"/>
    </location>
</feature>
<dbReference type="Proteomes" id="UP001258017">
    <property type="component" value="Unassembled WGS sequence"/>
</dbReference>
<evidence type="ECO:0000256" key="1">
    <source>
        <dbReference type="SAM" id="MobiDB-lite"/>
    </source>
</evidence>
<reference evidence="2" key="2">
    <citation type="journal article" date="2023" name="Commun. Biol.">
        <title>Intrasexual cuticular hydrocarbon dimorphism in a wasp sheds light on hydrocarbon biosynthesis genes in Hymenoptera.</title>
        <authorList>
            <person name="Moris V.C."/>
            <person name="Podsiadlowski L."/>
            <person name="Martin S."/>
            <person name="Oeyen J.P."/>
            <person name="Donath A."/>
            <person name="Petersen M."/>
            <person name="Wilbrandt J."/>
            <person name="Misof B."/>
            <person name="Liedtke D."/>
            <person name="Thamm M."/>
            <person name="Scheiner R."/>
            <person name="Schmitt T."/>
            <person name="Niehuis O."/>
        </authorList>
    </citation>
    <scope>NUCLEOTIDE SEQUENCE</scope>
    <source>
        <strain evidence="2">GBR_01_08_01A</strain>
    </source>
</reference>
<accession>A0AAD9RKZ4</accession>
<evidence type="ECO:0000313" key="2">
    <source>
        <dbReference type="EMBL" id="KAK2581664.1"/>
    </source>
</evidence>
<reference evidence="2" key="1">
    <citation type="submission" date="2021-08" db="EMBL/GenBank/DDBJ databases">
        <authorList>
            <person name="Misof B."/>
            <person name="Oliver O."/>
            <person name="Podsiadlowski L."/>
            <person name="Donath A."/>
            <person name="Peters R."/>
            <person name="Mayer C."/>
            <person name="Rust J."/>
            <person name="Gunkel S."/>
            <person name="Lesny P."/>
            <person name="Martin S."/>
            <person name="Oeyen J.P."/>
            <person name="Petersen M."/>
            <person name="Panagiotis P."/>
            <person name="Wilbrandt J."/>
            <person name="Tanja T."/>
        </authorList>
    </citation>
    <scope>NUCLEOTIDE SEQUENCE</scope>
    <source>
        <strain evidence="2">GBR_01_08_01A</strain>
        <tissue evidence="2">Thorax + abdomen</tissue>
    </source>
</reference>
<evidence type="ECO:0000313" key="3">
    <source>
        <dbReference type="Proteomes" id="UP001258017"/>
    </source>
</evidence>
<feature type="region of interest" description="Disordered" evidence="1">
    <location>
        <begin position="199"/>
        <end position="267"/>
    </location>
</feature>
<feature type="compositionally biased region" description="Low complexity" evidence="1">
    <location>
        <begin position="219"/>
        <end position="238"/>
    </location>
</feature>
<keyword evidence="3" id="KW-1185">Reference proteome</keyword>
<comment type="caution">
    <text evidence="2">The sequence shown here is derived from an EMBL/GenBank/DDBJ whole genome shotgun (WGS) entry which is preliminary data.</text>
</comment>
<sequence length="296" mass="33208">MRFHIPVRGYFQIYSDDDDVTSKEYQVSALKLGYIGMSSRRRTFHVDWDSPSDETGTVKRRPASVDASFSRAKHHFENVEYYEIRRCYRERDKDGGTSRSISDSDCENLFGKSDAENLVELENKDKEKKSFVEVNVDDDECDSTIKGSQIIDEKISKNDASLIKTAKRGFGLKLAEKSPESRSKTLDIQNIVRNRGIALRRSLIPKPRTGKPSSKHRGLVNSSSESSGIGSPLSPLSPQKDSTAKSLKCGESDSSGVGSPDSPLSPESETYTAFYLIQRQLEKLQECSCKIRQMQV</sequence>
<name>A0AAD9RKZ4_9HYME</name>
<proteinExistence type="predicted"/>
<dbReference type="AlphaFoldDB" id="A0AAD9RKZ4"/>